<organism evidence="3 4">
    <name type="scientific">Ralstonia pickettii OR214</name>
    <dbReference type="NCBI Taxonomy" id="1264675"/>
    <lineage>
        <taxon>Bacteria</taxon>
        <taxon>Pseudomonadati</taxon>
        <taxon>Pseudomonadota</taxon>
        <taxon>Betaproteobacteria</taxon>
        <taxon>Burkholderiales</taxon>
        <taxon>Burkholderiaceae</taxon>
        <taxon>Ralstonia</taxon>
    </lineage>
</organism>
<gene>
    <name evidence="3" type="ORF">OR214_00060</name>
</gene>
<comment type="caution">
    <text evidence="3">The sequence shown here is derived from an EMBL/GenBank/DDBJ whole genome shotgun (WGS) entry which is preliminary data.</text>
</comment>
<dbReference type="EMBL" id="APMQ01000001">
    <property type="protein sequence ID" value="ENZ79643.1"/>
    <property type="molecule type" value="Genomic_DNA"/>
</dbReference>
<protein>
    <submittedName>
        <fullName evidence="3">Uncharacterized protein</fullName>
    </submittedName>
</protein>
<reference evidence="3 4" key="1">
    <citation type="journal article" date="2013" name="Genome Announc.">
        <title>Draft Genome Sequence for Ralstonia sp. Strain OR214, a Bacterium with Potential for Bioremediation.</title>
        <authorList>
            <person name="Utturkar S.M."/>
            <person name="Bollmann A."/>
            <person name="Brzoska R.M."/>
            <person name="Klingeman D.M."/>
            <person name="Epstein S.E."/>
            <person name="Palumbo A.V."/>
            <person name="Brown S.D."/>
        </authorList>
    </citation>
    <scope>NUCLEOTIDE SEQUENCE [LARGE SCALE GENOMIC DNA]</scope>
    <source>
        <strain evidence="3 4">OR214</strain>
    </source>
</reference>
<dbReference type="PATRIC" id="fig|1264675.3.peg.57"/>
<dbReference type="Proteomes" id="UP000013280">
    <property type="component" value="Unassembled WGS sequence"/>
</dbReference>
<keyword evidence="2" id="KW-0812">Transmembrane</keyword>
<sequence precursor="true">MDYTSLGIGGGAVGAAFTILGWLLKRSISQNDQQIKDLKEAIEDQNKTIKEQDRALDAHKLHVAEHYVTQNELTKAVESLDKTMQRLIEAVNQNAREAREGFSEIHRRIDGKADKD</sequence>
<keyword evidence="2" id="KW-1133">Transmembrane helix</keyword>
<feature type="transmembrane region" description="Helical" evidence="2">
    <location>
        <begin position="6"/>
        <end position="24"/>
    </location>
</feature>
<accession>R0E1Y7</accession>
<name>R0E1Y7_RALPI</name>
<proteinExistence type="predicted"/>
<evidence type="ECO:0000313" key="4">
    <source>
        <dbReference type="Proteomes" id="UP000013280"/>
    </source>
</evidence>
<dbReference type="RefSeq" id="WP_004626085.1">
    <property type="nucleotide sequence ID" value="NZ_APMQ01000001.1"/>
</dbReference>
<evidence type="ECO:0000313" key="3">
    <source>
        <dbReference type="EMBL" id="ENZ79643.1"/>
    </source>
</evidence>
<dbReference type="AlphaFoldDB" id="R0E1Y7"/>
<evidence type="ECO:0000256" key="1">
    <source>
        <dbReference type="SAM" id="Coils"/>
    </source>
</evidence>
<keyword evidence="1" id="KW-0175">Coiled coil</keyword>
<feature type="coiled-coil region" evidence="1">
    <location>
        <begin position="28"/>
        <end position="90"/>
    </location>
</feature>
<evidence type="ECO:0000256" key="2">
    <source>
        <dbReference type="SAM" id="Phobius"/>
    </source>
</evidence>
<keyword evidence="2" id="KW-0472">Membrane</keyword>